<feature type="transmembrane region" description="Helical" evidence="1">
    <location>
        <begin position="337"/>
        <end position="357"/>
    </location>
</feature>
<evidence type="ECO:0000313" key="2">
    <source>
        <dbReference type="EMBL" id="EFF67865.1"/>
    </source>
</evidence>
<dbReference type="GeneID" id="98917784"/>
<evidence type="ECO:0000313" key="3">
    <source>
        <dbReference type="Proteomes" id="UP000006238"/>
    </source>
</evidence>
<feature type="transmembrane region" description="Helical" evidence="1">
    <location>
        <begin position="304"/>
        <end position="325"/>
    </location>
</feature>
<evidence type="ECO:0008006" key="4">
    <source>
        <dbReference type="Google" id="ProtNLM"/>
    </source>
</evidence>
<evidence type="ECO:0000256" key="1">
    <source>
        <dbReference type="SAM" id="Phobius"/>
    </source>
</evidence>
<feature type="transmembrane region" description="Helical" evidence="1">
    <location>
        <begin position="143"/>
        <end position="168"/>
    </location>
</feature>
<dbReference type="AlphaFoldDB" id="D4S1W7"/>
<gene>
    <name evidence="2" type="ORF">BUTYVIB_02089</name>
</gene>
<keyword evidence="1" id="KW-0812">Transmembrane</keyword>
<protein>
    <recommendedName>
        <fullName evidence="4">O-antigen polymerase</fullName>
    </recommendedName>
</protein>
<dbReference type="HOGENOM" id="CLU_032630_2_1_9"/>
<proteinExistence type="predicted"/>
<feature type="transmembrane region" description="Helical" evidence="1">
    <location>
        <begin position="88"/>
        <end position="103"/>
    </location>
</feature>
<dbReference type="EMBL" id="ABWN01000035">
    <property type="protein sequence ID" value="EFF67865.1"/>
    <property type="molecule type" value="Genomic_DNA"/>
</dbReference>
<feature type="transmembrane region" description="Helical" evidence="1">
    <location>
        <begin position="110"/>
        <end position="131"/>
    </location>
</feature>
<feature type="transmembrane region" description="Helical" evidence="1">
    <location>
        <begin position="66"/>
        <end position="82"/>
    </location>
</feature>
<feature type="transmembrane region" description="Helical" evidence="1">
    <location>
        <begin position="198"/>
        <end position="215"/>
    </location>
</feature>
<dbReference type="eggNOG" id="ENOG5032QV8">
    <property type="taxonomic scope" value="Bacteria"/>
</dbReference>
<keyword evidence="3" id="KW-1185">Reference proteome</keyword>
<organism evidence="2 3">
    <name type="scientific">Eshraghiella crossota DSM 2876</name>
    <dbReference type="NCBI Taxonomy" id="511680"/>
    <lineage>
        <taxon>Bacteria</taxon>
        <taxon>Bacillati</taxon>
        <taxon>Bacillota</taxon>
        <taxon>Clostridia</taxon>
        <taxon>Lachnospirales</taxon>
        <taxon>Lachnospiraceae</taxon>
        <taxon>Eshraghiella</taxon>
    </lineage>
</organism>
<accession>D4S1W7</accession>
<feature type="transmembrane region" description="Helical" evidence="1">
    <location>
        <begin position="44"/>
        <end position="59"/>
    </location>
</feature>
<comment type="caution">
    <text evidence="2">The sequence shown here is derived from an EMBL/GenBank/DDBJ whole genome shotgun (WGS) entry which is preliminary data.</text>
</comment>
<reference evidence="2 3" key="1">
    <citation type="submission" date="2010-02" db="EMBL/GenBank/DDBJ databases">
        <authorList>
            <person name="Weinstock G."/>
            <person name="Sodergren E."/>
            <person name="Clifton S."/>
            <person name="Fulton L."/>
            <person name="Fulton B."/>
            <person name="Courtney L."/>
            <person name="Fronick C."/>
            <person name="Harrison M."/>
            <person name="Strong C."/>
            <person name="Farmer C."/>
            <person name="Delahaunty K."/>
            <person name="Markovic C."/>
            <person name="Hall O."/>
            <person name="Minx P."/>
            <person name="Tomlinson C."/>
            <person name="Mitreva M."/>
            <person name="Nelson J."/>
            <person name="Hou S."/>
            <person name="Wollam A."/>
            <person name="Pepin K.H."/>
            <person name="Johnson M."/>
            <person name="Bhonagiri V."/>
            <person name="Zhang X."/>
            <person name="Suruliraj S."/>
            <person name="Warren W."/>
            <person name="Chinwalla A."/>
            <person name="Mardis E.R."/>
            <person name="Wilson R.K."/>
        </authorList>
    </citation>
    <scope>NUCLEOTIDE SEQUENCE [LARGE SCALE GENOMIC DNA]</scope>
    <source>
        <strain evidence="2 3">DSM 2876</strain>
    </source>
</reference>
<feature type="transmembrane region" description="Helical" evidence="1">
    <location>
        <begin position="12"/>
        <end position="32"/>
    </location>
</feature>
<feature type="transmembrane region" description="Helical" evidence="1">
    <location>
        <begin position="227"/>
        <end position="247"/>
    </location>
</feature>
<name>D4S1W7_9FIRM</name>
<keyword evidence="1" id="KW-1133">Transmembrane helix</keyword>
<sequence length="387" mass="44610">MKDRLAFTRKEIFYYIALLLFFSTHLFNLTIVVKESNLGSTFKYIRLISYIIFAGIIIASEIKNKILSGIILVLGLAGIVAFKASDNTLIYIAVIFFAGWCSTSRRNLKAIAIIQAVTIMIGVITCLTGVVENQIFMDNMRRRYMLGFTWVTTLPILFLYMSFSYIILRREKITFIEILCILGIHITLYIFTDTRMCFLIGVLSVLFTIINRYGKNNIDRINRKFRKITPAVPIILAVMSVLLAVFYNEGNRIWEVINKLLSNRLYYGQLGIRKYGITVFGQPIVWIGYSFEEMKGVYNYVDCSYIQILLSYGIVFLMFVLGIYTKILLFAKKNNDSWITMIVVLTLIFSITEPRLWNLTFNPLPFLLIDAVKDRNSFSTQEVVSNV</sequence>
<dbReference type="RefSeq" id="WP_005604059.1">
    <property type="nucleotide sequence ID" value="NZ_GG663524.1"/>
</dbReference>
<dbReference type="Proteomes" id="UP000006238">
    <property type="component" value="Unassembled WGS sequence"/>
</dbReference>
<feature type="transmembrane region" description="Helical" evidence="1">
    <location>
        <begin position="175"/>
        <end position="192"/>
    </location>
</feature>
<keyword evidence="1" id="KW-0472">Membrane</keyword>